<dbReference type="PANTHER" id="PTHR43133">
    <property type="entry name" value="RNA POLYMERASE ECF-TYPE SIGMA FACTO"/>
    <property type="match status" value="1"/>
</dbReference>
<dbReference type="NCBIfam" id="TIGR02937">
    <property type="entry name" value="sigma70-ECF"/>
    <property type="match status" value="1"/>
</dbReference>
<dbReference type="InterPro" id="IPR013325">
    <property type="entry name" value="RNA_pol_sigma_r2"/>
</dbReference>
<evidence type="ECO:0000259" key="5">
    <source>
        <dbReference type="Pfam" id="PF04542"/>
    </source>
</evidence>
<evidence type="ECO:0000256" key="2">
    <source>
        <dbReference type="ARBA" id="ARBA00023015"/>
    </source>
</evidence>
<evidence type="ECO:0000256" key="3">
    <source>
        <dbReference type="ARBA" id="ARBA00023082"/>
    </source>
</evidence>
<keyword evidence="8" id="KW-1185">Reference proteome</keyword>
<dbReference type="GO" id="GO:0016987">
    <property type="term" value="F:sigma factor activity"/>
    <property type="evidence" value="ECO:0007669"/>
    <property type="project" value="UniProtKB-KW"/>
</dbReference>
<evidence type="ECO:0000259" key="6">
    <source>
        <dbReference type="Pfam" id="PF08281"/>
    </source>
</evidence>
<dbReference type="Gene3D" id="1.10.10.10">
    <property type="entry name" value="Winged helix-like DNA-binding domain superfamily/Winged helix DNA-binding domain"/>
    <property type="match status" value="1"/>
</dbReference>
<feature type="domain" description="RNA polymerase sigma factor 70 region 4 type 2" evidence="6">
    <location>
        <begin position="149"/>
        <end position="199"/>
    </location>
</feature>
<dbReference type="InterPro" id="IPR014284">
    <property type="entry name" value="RNA_pol_sigma-70_dom"/>
</dbReference>
<dbReference type="NCBIfam" id="NF007228">
    <property type="entry name" value="PRK09646.1"/>
    <property type="match status" value="1"/>
</dbReference>
<dbReference type="InterPro" id="IPR013324">
    <property type="entry name" value="RNA_pol_sigma_r3/r4-like"/>
</dbReference>
<reference evidence="7 8" key="1">
    <citation type="submission" date="2019-06" db="EMBL/GenBank/DDBJ databases">
        <title>Sequencing the genomes of 1000 actinobacteria strains.</title>
        <authorList>
            <person name="Klenk H.-P."/>
        </authorList>
    </citation>
    <scope>NUCLEOTIDE SEQUENCE [LARGE SCALE GENOMIC DNA]</scope>
    <source>
        <strain evidence="7 8">DSM 25218</strain>
    </source>
</reference>
<name>A0A543A9F3_9ACTN</name>
<keyword evidence="4" id="KW-0804">Transcription</keyword>
<evidence type="ECO:0000313" key="7">
    <source>
        <dbReference type="EMBL" id="TQL69247.1"/>
    </source>
</evidence>
<feature type="domain" description="RNA polymerase sigma-70 region 2" evidence="5">
    <location>
        <begin position="49"/>
        <end position="116"/>
    </location>
</feature>
<dbReference type="Pfam" id="PF04542">
    <property type="entry name" value="Sigma70_r2"/>
    <property type="match status" value="1"/>
</dbReference>
<dbReference type="Proteomes" id="UP000320209">
    <property type="component" value="Unassembled WGS sequence"/>
</dbReference>
<proteinExistence type="inferred from homology"/>
<evidence type="ECO:0000313" key="8">
    <source>
        <dbReference type="Proteomes" id="UP000320209"/>
    </source>
</evidence>
<dbReference type="GO" id="GO:0006352">
    <property type="term" value="P:DNA-templated transcription initiation"/>
    <property type="evidence" value="ECO:0007669"/>
    <property type="project" value="InterPro"/>
</dbReference>
<organism evidence="7 8">
    <name type="scientific">Nocardioides albertanoniae</name>
    <dbReference type="NCBI Taxonomy" id="1175486"/>
    <lineage>
        <taxon>Bacteria</taxon>
        <taxon>Bacillati</taxon>
        <taxon>Actinomycetota</taxon>
        <taxon>Actinomycetes</taxon>
        <taxon>Propionibacteriales</taxon>
        <taxon>Nocardioidaceae</taxon>
        <taxon>Nocardioides</taxon>
    </lineage>
</organism>
<comment type="caution">
    <text evidence="7">The sequence shown here is derived from an EMBL/GenBank/DDBJ whole genome shotgun (WGS) entry which is preliminary data.</text>
</comment>
<dbReference type="GO" id="GO:0003677">
    <property type="term" value="F:DNA binding"/>
    <property type="evidence" value="ECO:0007669"/>
    <property type="project" value="InterPro"/>
</dbReference>
<keyword evidence="2" id="KW-0805">Transcription regulation</keyword>
<gene>
    <name evidence="7" type="ORF">FB381_3151</name>
</gene>
<dbReference type="InterPro" id="IPR036388">
    <property type="entry name" value="WH-like_DNA-bd_sf"/>
</dbReference>
<dbReference type="PANTHER" id="PTHR43133:SF66">
    <property type="entry name" value="ECF RNA POLYMERASE SIGMA FACTOR SIGK"/>
    <property type="match status" value="1"/>
</dbReference>
<dbReference type="SUPFAM" id="SSF88946">
    <property type="entry name" value="Sigma2 domain of RNA polymerase sigma factors"/>
    <property type="match status" value="1"/>
</dbReference>
<protein>
    <submittedName>
        <fullName evidence="7">RNA polymerase sigma-70 factor (ECF subfamily)</fullName>
    </submittedName>
</protein>
<comment type="similarity">
    <text evidence="1">Belongs to the sigma-70 factor family. ECF subfamily.</text>
</comment>
<dbReference type="CDD" id="cd06171">
    <property type="entry name" value="Sigma70_r4"/>
    <property type="match status" value="1"/>
</dbReference>
<dbReference type="InterPro" id="IPR007627">
    <property type="entry name" value="RNA_pol_sigma70_r2"/>
</dbReference>
<dbReference type="Pfam" id="PF08281">
    <property type="entry name" value="Sigma70_r4_2"/>
    <property type="match status" value="1"/>
</dbReference>
<dbReference type="EMBL" id="VFOV01000001">
    <property type="protein sequence ID" value="TQL69247.1"/>
    <property type="molecule type" value="Genomic_DNA"/>
</dbReference>
<accession>A0A543A9F3</accession>
<evidence type="ECO:0000256" key="4">
    <source>
        <dbReference type="ARBA" id="ARBA00023163"/>
    </source>
</evidence>
<dbReference type="AlphaFoldDB" id="A0A543A9F3"/>
<keyword evidence="3" id="KW-0731">Sigma factor</keyword>
<dbReference type="InterPro" id="IPR039425">
    <property type="entry name" value="RNA_pol_sigma-70-like"/>
</dbReference>
<dbReference type="InterPro" id="IPR013249">
    <property type="entry name" value="RNA_pol_sigma70_r4_t2"/>
</dbReference>
<dbReference type="Gene3D" id="1.10.1740.10">
    <property type="match status" value="1"/>
</dbReference>
<sequence>MLNDLGRKGLCVRRTLRVVDESSAGPDDVDPAEAIAAVAGGDLDAFGRLYDALAPLVFGVARRVVRDPSRAEEVTQEVFTEVWRHAARFDPARGSVRTWVLTIAHRRAVDTVRSSQAARAREEHVAQREPMVDAGPEEAAVTVSEHEGVRRCLESLTPLQSQAVRLAYYQGFTYREVAEMLGRPLPTVKTRMRDGLIRLRDCLTYGELEKESGGS</sequence>
<dbReference type="SUPFAM" id="SSF88659">
    <property type="entry name" value="Sigma3 and sigma4 domains of RNA polymerase sigma factors"/>
    <property type="match status" value="1"/>
</dbReference>
<evidence type="ECO:0000256" key="1">
    <source>
        <dbReference type="ARBA" id="ARBA00010641"/>
    </source>
</evidence>